<dbReference type="STRING" id="590646.G3BCM0"/>
<dbReference type="OrthoDB" id="19092at2759"/>
<dbReference type="SMART" id="SM00326">
    <property type="entry name" value="SH3"/>
    <property type="match status" value="1"/>
</dbReference>
<dbReference type="InterPro" id="IPR001452">
    <property type="entry name" value="SH3_domain"/>
</dbReference>
<evidence type="ECO:0000313" key="5">
    <source>
        <dbReference type="EMBL" id="EGV60200.1"/>
    </source>
</evidence>
<protein>
    <recommendedName>
        <fullName evidence="4">SH3 domain-containing protein</fullName>
    </recommendedName>
</protein>
<sequence>MAPGTNLYPDSTQVKDFAYAESHPLHSAWQEPRSVFDEEEDDDMLDYDYGFYPRANTNDNEDDDNDYKNNDDNMEINQRAVVLFDFAPENENEVALTEGQIILISYRHGQGWLVAEDPDTGENGLVPEEYVQILEDSTKEIPRPFLPEILQEPIGEMAESESEWLDTDDEDPEKGVDELVGHVQSVSIGR</sequence>
<evidence type="ECO:0000256" key="2">
    <source>
        <dbReference type="PROSITE-ProRule" id="PRU00192"/>
    </source>
</evidence>
<feature type="region of interest" description="Disordered" evidence="3">
    <location>
        <begin position="52"/>
        <end position="71"/>
    </location>
</feature>
<evidence type="ECO:0000256" key="1">
    <source>
        <dbReference type="ARBA" id="ARBA00022443"/>
    </source>
</evidence>
<evidence type="ECO:0000259" key="4">
    <source>
        <dbReference type="PROSITE" id="PS50002"/>
    </source>
</evidence>
<dbReference type="SUPFAM" id="SSF50044">
    <property type="entry name" value="SH3-domain"/>
    <property type="match status" value="1"/>
</dbReference>
<feature type="compositionally biased region" description="Acidic residues" evidence="3">
    <location>
        <begin position="158"/>
        <end position="172"/>
    </location>
</feature>
<keyword evidence="6" id="KW-1185">Reference proteome</keyword>
<dbReference type="PROSITE" id="PS50002">
    <property type="entry name" value="SH3"/>
    <property type="match status" value="1"/>
</dbReference>
<dbReference type="GeneID" id="18248216"/>
<keyword evidence="1 2" id="KW-0728">SH3 domain</keyword>
<dbReference type="AlphaFoldDB" id="G3BCM0"/>
<feature type="region of interest" description="Disordered" evidence="3">
    <location>
        <begin position="157"/>
        <end position="190"/>
    </location>
</feature>
<organism evidence="6">
    <name type="scientific">Candida tenuis (strain ATCC 10573 / BCRC 21748 / CBS 615 / JCM 9827 / NBRC 10315 / NRRL Y-1498 / VKM Y-70)</name>
    <name type="common">Yeast</name>
    <name type="synonym">Yamadazyma tenuis</name>
    <dbReference type="NCBI Taxonomy" id="590646"/>
    <lineage>
        <taxon>Eukaryota</taxon>
        <taxon>Fungi</taxon>
        <taxon>Dikarya</taxon>
        <taxon>Ascomycota</taxon>
        <taxon>Saccharomycotina</taxon>
        <taxon>Pichiomycetes</taxon>
        <taxon>Debaryomycetaceae</taxon>
        <taxon>Yamadazyma</taxon>
    </lineage>
</organism>
<name>G3BCM0_CANTC</name>
<accession>G3BCM0</accession>
<dbReference type="EMBL" id="GL996528">
    <property type="protein sequence ID" value="EGV60200.1"/>
    <property type="molecule type" value="Genomic_DNA"/>
</dbReference>
<proteinExistence type="predicted"/>
<dbReference type="Gene3D" id="2.30.30.40">
    <property type="entry name" value="SH3 Domains"/>
    <property type="match status" value="1"/>
</dbReference>
<gene>
    <name evidence="5" type="ORF">CANTEDRAFT_116255</name>
</gene>
<evidence type="ECO:0000313" key="6">
    <source>
        <dbReference type="Proteomes" id="UP000000707"/>
    </source>
</evidence>
<evidence type="ECO:0000256" key="3">
    <source>
        <dbReference type="SAM" id="MobiDB-lite"/>
    </source>
</evidence>
<dbReference type="KEGG" id="cten:18248216"/>
<dbReference type="FunFam" id="2.30.30.40:FF:000283">
    <property type="entry name" value="NAP1-binding protein 2"/>
    <property type="match status" value="1"/>
</dbReference>
<dbReference type="HOGENOM" id="CLU_069841_2_0_1"/>
<dbReference type="Proteomes" id="UP000000707">
    <property type="component" value="Unassembled WGS sequence"/>
</dbReference>
<dbReference type="eggNOG" id="ENOG502RZ32">
    <property type="taxonomic scope" value="Eukaryota"/>
</dbReference>
<reference evidence="5 6" key="1">
    <citation type="journal article" date="2011" name="Proc. Natl. Acad. Sci. U.S.A.">
        <title>Comparative genomics of xylose-fermenting fungi for enhanced biofuel production.</title>
        <authorList>
            <person name="Wohlbach D.J."/>
            <person name="Kuo A."/>
            <person name="Sato T.K."/>
            <person name="Potts K.M."/>
            <person name="Salamov A.A."/>
            <person name="LaButti K.M."/>
            <person name="Sun H."/>
            <person name="Clum A."/>
            <person name="Pangilinan J.L."/>
            <person name="Lindquist E.A."/>
            <person name="Lucas S."/>
            <person name="Lapidus A."/>
            <person name="Jin M."/>
            <person name="Gunawan C."/>
            <person name="Balan V."/>
            <person name="Dale B.E."/>
            <person name="Jeffries T.W."/>
            <person name="Zinkel R."/>
            <person name="Barry K.W."/>
            <person name="Grigoriev I.V."/>
            <person name="Gasch A.P."/>
        </authorList>
    </citation>
    <scope>NUCLEOTIDE SEQUENCE [LARGE SCALE GENOMIC DNA]</scope>
    <source>
        <strain evidence="6">ATCC 10573 / BCRC 21748 / CBS 615 / JCM 9827 / NBRC 10315 / NRRL Y-1498 / VKM Y-70</strain>
    </source>
</reference>
<dbReference type="Pfam" id="PF00018">
    <property type="entry name" value="SH3_1"/>
    <property type="match status" value="1"/>
</dbReference>
<feature type="domain" description="SH3" evidence="4">
    <location>
        <begin position="75"/>
        <end position="136"/>
    </location>
</feature>
<dbReference type="InterPro" id="IPR036028">
    <property type="entry name" value="SH3-like_dom_sf"/>
</dbReference>